<dbReference type="InterPro" id="IPR010917">
    <property type="entry name" value="TonB_rcpt_CS"/>
</dbReference>
<sequence>MQTQKTSVQKIINKGGVTKLFCYSLLSLSITNALAEEATLGTINVIDTPESIQNKKVGETVKTAKTLEKQQISSTRDLVKYETGITVVEKGRMGASGYAVRGVEENRVNITIDGLAQAQTISSQGFKELFEGYGNFNNTRNGIEVETIKQVNLAKGSDSTKVGSGALGGAVIFETKDARDFLMGKDFYYKFKTGYATANNEKMFSHTLAGRFKDFDALVIRTDRDGHELENFGYDDYPDIPELGSQGRSRQKADPYNISKESTLFKLSYNPNENNRFTVMYDDYKNHSKGTDWSYTLAPMQTERDKPEVDSRHTNDKSNRRNVAFMFENYSETPLWDSLKVSVSKQKISQKARTDEYCDGVDACRGVQNPLGIQLKDGKLVDNKGNEIAVGETEAYDYSGKKNGERIVTLVDKNGKELPYPDETENWEGKMIKRNQKDLWSNATDSREVFLDCSKFDCSGSIRYHHISGNKFVDDKKYADIDLNKEQTVIVREWPDIDWDSNWNQIDIIKRKKTVFIVEDIKRGGAHYKHILPQETYWDDKGDYWNDPNYEGWRADAPSEWSKTGKVGYNNSDEYRLILPGSRGYETNIWTDRSLNTDTLQLKLDLTKFFTVKDIDNDLAYGISYEKTEKSMINYTGYGSINHKWWAISDMDDIDENGNPTCNKRFSIFCNRSSGAETFLMPVVTKSGEFHISDNIRINDKVAFDLGYRYDKVSHKPHYKVGVDPALPKGLYDGVLLNGTAEENMEYLAKQKRKFSNSSYSLAGIFDPTDYLRIQAKYSTGFRIPTSDELYFTFKHPDFSIKPNLDLKVEKAKTKEVALTFHKNNSFITLGAFRTDYQNFIELAFKGYTQFKNSKGQTSGIPYRLYQNRNNSKAKVQGLSIAAKLYLSDLLDKPNGFNIGYKFEYQKGKTFGIDTDSAGNEREMWHAINAIQPMKQILSVGYVSPEQDYGFDIFYTHASAKKKTASYNPYHGADQGIFNGPDEGTYAKHLSKAYNVFDVIGFYKPIKDLTIQAGVYNLFDQEYATWESIRSIRQFGTSNMICKKATPGLGCGYADQGIERFSAPGRNFKLNLSYEF</sequence>
<dbReference type="Gene3D" id="2.40.170.20">
    <property type="entry name" value="TonB-dependent receptor, beta-barrel domain"/>
    <property type="match status" value="2"/>
</dbReference>
<proteinExistence type="inferred from homology"/>
<keyword evidence="11 12" id="KW-0998">Cell outer membrane</keyword>
<dbReference type="PROSITE" id="PS01156">
    <property type="entry name" value="TONB_DEPENDENT_REC_2"/>
    <property type="match status" value="1"/>
</dbReference>
<evidence type="ECO:0000313" key="18">
    <source>
        <dbReference type="EMBL" id="MDP8149485.1"/>
    </source>
</evidence>
<accession>A0AAW8CM54</accession>
<evidence type="ECO:0000256" key="3">
    <source>
        <dbReference type="ARBA" id="ARBA00022448"/>
    </source>
</evidence>
<gene>
    <name evidence="18" type="ORF">QJU57_10440</name>
</gene>
<dbReference type="InterPro" id="IPR036942">
    <property type="entry name" value="Beta-barrel_TonB_sf"/>
</dbReference>
<feature type="short sequence motif" description="TonB C-terminal box" evidence="13">
    <location>
        <begin position="1059"/>
        <end position="1076"/>
    </location>
</feature>
<dbReference type="RefSeq" id="WP_306352453.1">
    <property type="nucleotide sequence ID" value="NZ_JASAWV010000034.1"/>
</dbReference>
<dbReference type="GO" id="GO:0015344">
    <property type="term" value="F:siderophore uptake transmembrane transporter activity"/>
    <property type="evidence" value="ECO:0007669"/>
    <property type="project" value="TreeGrafter"/>
</dbReference>
<dbReference type="PROSITE" id="PS52016">
    <property type="entry name" value="TONB_DEPENDENT_REC_3"/>
    <property type="match status" value="1"/>
</dbReference>
<evidence type="ECO:0000256" key="10">
    <source>
        <dbReference type="ARBA" id="ARBA00023170"/>
    </source>
</evidence>
<protein>
    <submittedName>
        <fullName evidence="18">TonB-dependent receptor</fullName>
    </submittedName>
</protein>
<evidence type="ECO:0000256" key="13">
    <source>
        <dbReference type="PROSITE-ProRule" id="PRU10144"/>
    </source>
</evidence>
<keyword evidence="3 12" id="KW-0813">Transport</keyword>
<comment type="subcellular location">
    <subcellularLocation>
        <location evidence="1 12">Cell outer membrane</location>
        <topology evidence="1 12">Multi-pass membrane protein</topology>
    </subcellularLocation>
</comment>
<evidence type="ECO:0000259" key="17">
    <source>
        <dbReference type="Pfam" id="PF07715"/>
    </source>
</evidence>
<keyword evidence="6 15" id="KW-0732">Signal</keyword>
<evidence type="ECO:0000256" key="14">
    <source>
        <dbReference type="RuleBase" id="RU003357"/>
    </source>
</evidence>
<dbReference type="GO" id="GO:0009279">
    <property type="term" value="C:cell outer membrane"/>
    <property type="evidence" value="ECO:0007669"/>
    <property type="project" value="UniProtKB-SubCell"/>
</dbReference>
<comment type="similarity">
    <text evidence="2">Belongs to the TonB-dependent receptor family. Hemoglobin/haptoglobin binding protein subfamily.</text>
</comment>
<comment type="caution">
    <text evidence="18">The sequence shown here is derived from an EMBL/GenBank/DDBJ whole genome shotgun (WGS) entry which is preliminary data.</text>
</comment>
<dbReference type="Proteomes" id="UP001226020">
    <property type="component" value="Unassembled WGS sequence"/>
</dbReference>
<dbReference type="SUPFAM" id="SSF56935">
    <property type="entry name" value="Porins"/>
    <property type="match status" value="2"/>
</dbReference>
<dbReference type="InterPro" id="IPR000531">
    <property type="entry name" value="Beta-barrel_TonB"/>
</dbReference>
<evidence type="ECO:0000259" key="16">
    <source>
        <dbReference type="Pfam" id="PF00593"/>
    </source>
</evidence>
<evidence type="ECO:0000256" key="11">
    <source>
        <dbReference type="ARBA" id="ARBA00023237"/>
    </source>
</evidence>
<evidence type="ECO:0000256" key="1">
    <source>
        <dbReference type="ARBA" id="ARBA00004571"/>
    </source>
</evidence>
<keyword evidence="19" id="KW-1185">Reference proteome</keyword>
<reference evidence="18 19" key="1">
    <citation type="journal article" date="2023" name="Front. Microbiol.">
        <title>Phylogeography and host specificity of Pasteurellaceae pathogenic to sea-farmed fish in the north-east Atlantic.</title>
        <authorList>
            <person name="Gulla S."/>
            <person name="Colquhoun D.J."/>
            <person name="Olsen A.B."/>
            <person name="Spilsberg B."/>
            <person name="Lagesen K."/>
            <person name="Aakesson C.P."/>
            <person name="Strom S."/>
            <person name="Manji F."/>
            <person name="Birkbeck T.H."/>
            <person name="Nilsen H.K."/>
        </authorList>
    </citation>
    <scope>NUCLEOTIDE SEQUENCE [LARGE SCALE GENOMIC DNA]</scope>
    <source>
        <strain evidence="18 19">NVIB3131</strain>
    </source>
</reference>
<dbReference type="InterPro" id="IPR012910">
    <property type="entry name" value="Plug_dom"/>
</dbReference>
<evidence type="ECO:0000256" key="9">
    <source>
        <dbReference type="ARBA" id="ARBA00023136"/>
    </source>
</evidence>
<dbReference type="PANTHER" id="PTHR30069:SF29">
    <property type="entry name" value="HEMOGLOBIN AND HEMOGLOBIN-HAPTOGLOBIN-BINDING PROTEIN 1-RELATED"/>
    <property type="match status" value="1"/>
</dbReference>
<keyword evidence="8 14" id="KW-0798">TonB box</keyword>
<dbReference type="Pfam" id="PF00593">
    <property type="entry name" value="TonB_dep_Rec_b-barrel"/>
    <property type="match status" value="1"/>
</dbReference>
<keyword evidence="5 12" id="KW-0812">Transmembrane</keyword>
<feature type="domain" description="TonB-dependent receptor plug" evidence="17">
    <location>
        <begin position="59"/>
        <end position="170"/>
    </location>
</feature>
<evidence type="ECO:0000256" key="8">
    <source>
        <dbReference type="ARBA" id="ARBA00023077"/>
    </source>
</evidence>
<dbReference type="Gene3D" id="2.170.130.10">
    <property type="entry name" value="TonB-dependent receptor, plug domain"/>
    <property type="match status" value="1"/>
</dbReference>
<dbReference type="Pfam" id="PF07715">
    <property type="entry name" value="Plug"/>
    <property type="match status" value="1"/>
</dbReference>
<feature type="signal peptide" evidence="15">
    <location>
        <begin position="1"/>
        <end position="35"/>
    </location>
</feature>
<feature type="chain" id="PRO_5043779161" evidence="15">
    <location>
        <begin position="36"/>
        <end position="1076"/>
    </location>
</feature>
<evidence type="ECO:0000256" key="4">
    <source>
        <dbReference type="ARBA" id="ARBA00022452"/>
    </source>
</evidence>
<evidence type="ECO:0000313" key="19">
    <source>
        <dbReference type="Proteomes" id="UP001226020"/>
    </source>
</evidence>
<keyword evidence="9 12" id="KW-0472">Membrane</keyword>
<evidence type="ECO:0000256" key="6">
    <source>
        <dbReference type="ARBA" id="ARBA00022729"/>
    </source>
</evidence>
<evidence type="ECO:0000256" key="2">
    <source>
        <dbReference type="ARBA" id="ARBA00008143"/>
    </source>
</evidence>
<feature type="domain" description="TonB-dependent receptor-like beta-barrel" evidence="16">
    <location>
        <begin position="536"/>
        <end position="1018"/>
    </location>
</feature>
<keyword evidence="7" id="KW-0677">Repeat</keyword>
<dbReference type="InterPro" id="IPR037066">
    <property type="entry name" value="Plug_dom_sf"/>
</dbReference>
<keyword evidence="10 18" id="KW-0675">Receptor</keyword>
<name>A0AAW8CM54_9PAST</name>
<dbReference type="GO" id="GO:0044718">
    <property type="term" value="P:siderophore transmembrane transport"/>
    <property type="evidence" value="ECO:0007669"/>
    <property type="project" value="TreeGrafter"/>
</dbReference>
<evidence type="ECO:0000256" key="12">
    <source>
        <dbReference type="PROSITE-ProRule" id="PRU01360"/>
    </source>
</evidence>
<evidence type="ECO:0000256" key="5">
    <source>
        <dbReference type="ARBA" id="ARBA00022692"/>
    </source>
</evidence>
<keyword evidence="4 12" id="KW-1134">Transmembrane beta strand</keyword>
<dbReference type="EMBL" id="JASAXT010000033">
    <property type="protein sequence ID" value="MDP8149485.1"/>
    <property type="molecule type" value="Genomic_DNA"/>
</dbReference>
<dbReference type="InterPro" id="IPR039426">
    <property type="entry name" value="TonB-dep_rcpt-like"/>
</dbReference>
<evidence type="ECO:0000256" key="7">
    <source>
        <dbReference type="ARBA" id="ARBA00022737"/>
    </source>
</evidence>
<dbReference type="PANTHER" id="PTHR30069">
    <property type="entry name" value="TONB-DEPENDENT OUTER MEMBRANE RECEPTOR"/>
    <property type="match status" value="1"/>
</dbReference>
<evidence type="ECO:0000256" key="15">
    <source>
        <dbReference type="SAM" id="SignalP"/>
    </source>
</evidence>
<dbReference type="AlphaFoldDB" id="A0AAW8CM54"/>
<organism evidence="18 19">
    <name type="scientific">Phocoenobacter atlanticus subsp. atlanticus</name>
    <dbReference type="NCBI Taxonomy" id="3061285"/>
    <lineage>
        <taxon>Bacteria</taxon>
        <taxon>Pseudomonadati</taxon>
        <taxon>Pseudomonadota</taxon>
        <taxon>Gammaproteobacteria</taxon>
        <taxon>Pasteurellales</taxon>
        <taxon>Pasteurellaceae</taxon>
        <taxon>Phocoenobacter</taxon>
        <taxon>Phocoenobacter atlanticus</taxon>
    </lineage>
</organism>